<gene>
    <name evidence="1" type="ORF">NCTC12204_00027</name>
</gene>
<dbReference type="EMBL" id="CABEEP010000001">
    <property type="protein sequence ID" value="VTQ58027.1"/>
    <property type="molecule type" value="Genomic_DNA"/>
</dbReference>
<sequence>MKKTIIIVSSFLGLIALFFMIEYFASPVKDVTSKAEMKMTTGAKMEYVPTKDELVKIEGDQLQLLGIYTVVGIHFDRHSYVTLANAEQEEINFSISIIDKQKQTFSIPAIQFSPQNLQLSDSFGIAKKEARYFAYKKNYPVASATHTTD</sequence>
<protein>
    <submittedName>
        <fullName evidence="1">Putative secreted protein</fullName>
    </submittedName>
</protein>
<reference evidence="1 2" key="1">
    <citation type="submission" date="2019-05" db="EMBL/GenBank/DDBJ databases">
        <authorList>
            <consortium name="Pathogen Informatics"/>
        </authorList>
    </citation>
    <scope>NUCLEOTIDE SEQUENCE [LARGE SCALE GENOMIC DNA]</scope>
    <source>
        <strain evidence="1 2">NCTC12204</strain>
    </source>
</reference>
<accession>A0A449E2K4</accession>
<proteinExistence type="predicted"/>
<dbReference type="AlphaFoldDB" id="A0A449E2K4"/>
<organism evidence="1 2">
    <name type="scientific">Enterococcus hirae</name>
    <dbReference type="NCBI Taxonomy" id="1354"/>
    <lineage>
        <taxon>Bacteria</taxon>
        <taxon>Bacillati</taxon>
        <taxon>Bacillota</taxon>
        <taxon>Bacilli</taxon>
        <taxon>Lactobacillales</taxon>
        <taxon>Enterococcaceae</taxon>
        <taxon>Enterococcus</taxon>
    </lineage>
</organism>
<name>A0A449E2K4_ENTHR</name>
<dbReference type="Proteomes" id="UP000352698">
    <property type="component" value="Unassembled WGS sequence"/>
</dbReference>
<dbReference type="RefSeq" id="WP_010736785.1">
    <property type="nucleotide sequence ID" value="NZ_AP027299.1"/>
</dbReference>
<comment type="caution">
    <text evidence="1">The sequence shown here is derived from an EMBL/GenBank/DDBJ whole genome shotgun (WGS) entry which is preliminary data.</text>
</comment>
<evidence type="ECO:0000313" key="2">
    <source>
        <dbReference type="Proteomes" id="UP000352698"/>
    </source>
</evidence>
<evidence type="ECO:0000313" key="1">
    <source>
        <dbReference type="EMBL" id="VTQ58027.1"/>
    </source>
</evidence>